<proteinExistence type="inferred from homology"/>
<keyword evidence="2" id="KW-0645">Protease</keyword>
<dbReference type="Proteomes" id="UP000034471">
    <property type="component" value="Unassembled WGS sequence"/>
</dbReference>
<organism evidence="5 6">
    <name type="scientific">Candidatus Roizmanbacteria bacterium GW2011_GWA2_37_7</name>
    <dbReference type="NCBI Taxonomy" id="1618481"/>
    <lineage>
        <taxon>Bacteria</taxon>
        <taxon>Candidatus Roizmaniibacteriota</taxon>
    </lineage>
</organism>
<name>A0A0G0KB33_9BACT</name>
<gene>
    <name evidence="5" type="ORF">US54_C0025G0009</name>
</gene>
<evidence type="ECO:0000256" key="3">
    <source>
        <dbReference type="ARBA" id="ARBA00022801"/>
    </source>
</evidence>
<evidence type="ECO:0008006" key="7">
    <source>
        <dbReference type="Google" id="ProtNLM"/>
    </source>
</evidence>
<keyword evidence="4" id="KW-0788">Thiol protease</keyword>
<dbReference type="AlphaFoldDB" id="A0A0G0KB33"/>
<dbReference type="EMBL" id="LBTJ01000025">
    <property type="protein sequence ID" value="KKQ37791.1"/>
    <property type="molecule type" value="Genomic_DNA"/>
</dbReference>
<dbReference type="SUPFAM" id="SSF53182">
    <property type="entry name" value="Pyrrolidone carboxyl peptidase (pyroglutamate aminopeptidase)"/>
    <property type="match status" value="1"/>
</dbReference>
<evidence type="ECO:0000313" key="6">
    <source>
        <dbReference type="Proteomes" id="UP000034471"/>
    </source>
</evidence>
<sequence length="218" mass="25079">MQKTALITGSESFGRYLMNPAKWLALTAEGKIIAGHKISSLVFPTTIMIPPHAEDSGATIVKKAQEMKASVILSFGLASEAKGFRLERSGYNWIFNEKYCPVYENNYPIDQVKPSREKLQIDLSKWNLPLMKQLFQKEHIPLDPQISDDPGRFSCNSWIYRTLVAMKKYHLHIPYLFVHSACTEETIELIPDFPRDKKIVIPKEYLLKALEILLRSYF</sequence>
<evidence type="ECO:0000313" key="5">
    <source>
        <dbReference type="EMBL" id="KKQ37791.1"/>
    </source>
</evidence>
<dbReference type="InterPro" id="IPR036440">
    <property type="entry name" value="Peptidase_C15-like_sf"/>
</dbReference>
<comment type="similarity">
    <text evidence="1">Belongs to the peptidase C15 family.</text>
</comment>
<dbReference type="Pfam" id="PF01470">
    <property type="entry name" value="Peptidase_C15"/>
    <property type="match status" value="1"/>
</dbReference>
<dbReference type="GO" id="GO:0008234">
    <property type="term" value="F:cysteine-type peptidase activity"/>
    <property type="evidence" value="ECO:0007669"/>
    <property type="project" value="UniProtKB-KW"/>
</dbReference>
<evidence type="ECO:0000256" key="4">
    <source>
        <dbReference type="ARBA" id="ARBA00022807"/>
    </source>
</evidence>
<dbReference type="GO" id="GO:0006508">
    <property type="term" value="P:proteolysis"/>
    <property type="evidence" value="ECO:0007669"/>
    <property type="project" value="UniProtKB-KW"/>
</dbReference>
<comment type="caution">
    <text evidence="5">The sequence shown here is derived from an EMBL/GenBank/DDBJ whole genome shotgun (WGS) entry which is preliminary data.</text>
</comment>
<dbReference type="InterPro" id="IPR016125">
    <property type="entry name" value="Peptidase_C15-like"/>
</dbReference>
<accession>A0A0G0KB33</accession>
<reference evidence="5 6" key="1">
    <citation type="journal article" date="2015" name="Nature">
        <title>rRNA introns, odd ribosomes, and small enigmatic genomes across a large radiation of phyla.</title>
        <authorList>
            <person name="Brown C.T."/>
            <person name="Hug L.A."/>
            <person name="Thomas B.C."/>
            <person name="Sharon I."/>
            <person name="Castelle C.J."/>
            <person name="Singh A."/>
            <person name="Wilkins M.J."/>
            <person name="Williams K.H."/>
            <person name="Banfield J.F."/>
        </authorList>
    </citation>
    <scope>NUCLEOTIDE SEQUENCE [LARGE SCALE GENOMIC DNA]</scope>
</reference>
<dbReference type="STRING" id="1618481.US54_C0025G0009"/>
<protein>
    <recommendedName>
        <fullName evidence="7">Pyrrolidone-carboxylate peptidase</fullName>
    </recommendedName>
</protein>
<dbReference type="Gene3D" id="3.40.630.20">
    <property type="entry name" value="Peptidase C15, pyroglutamyl peptidase I-like"/>
    <property type="match status" value="1"/>
</dbReference>
<evidence type="ECO:0000256" key="2">
    <source>
        <dbReference type="ARBA" id="ARBA00022670"/>
    </source>
</evidence>
<keyword evidence="3" id="KW-0378">Hydrolase</keyword>
<evidence type="ECO:0000256" key="1">
    <source>
        <dbReference type="ARBA" id="ARBA00006641"/>
    </source>
</evidence>